<feature type="domain" description="DC1" evidence="2">
    <location>
        <begin position="67"/>
        <end position="114"/>
    </location>
</feature>
<dbReference type="PANTHER" id="PTHR46288">
    <property type="entry name" value="PHORBOL-ESTER/DAG-TYPE DOMAIN-CONTAINING PROTEIN"/>
    <property type="match status" value="1"/>
</dbReference>
<gene>
    <name evidence="3" type="ORF">MIMGU_mgv1a024431mg</name>
</gene>
<keyword evidence="1" id="KW-0677">Repeat</keyword>
<dbReference type="PANTHER" id="PTHR46288:SF13">
    <property type="entry name" value="DC1 DOMAIN CONTAINING PROTEIN"/>
    <property type="match status" value="1"/>
</dbReference>
<evidence type="ECO:0000256" key="1">
    <source>
        <dbReference type="ARBA" id="ARBA00022737"/>
    </source>
</evidence>
<proteinExistence type="predicted"/>
<dbReference type="EMBL" id="KI631506">
    <property type="protein sequence ID" value="EYU27106.1"/>
    <property type="molecule type" value="Genomic_DNA"/>
</dbReference>
<dbReference type="AlphaFoldDB" id="A0A022QGP3"/>
<feature type="domain" description="DC1" evidence="2">
    <location>
        <begin position="123"/>
        <end position="171"/>
    </location>
</feature>
<accession>A0A022QGP3</accession>
<dbReference type="eggNOG" id="ENOG502S0HB">
    <property type="taxonomic scope" value="Eukaryota"/>
</dbReference>
<feature type="non-terminal residue" evidence="3">
    <location>
        <position position="380"/>
    </location>
</feature>
<keyword evidence="4" id="KW-1185">Reference proteome</keyword>
<reference evidence="3 4" key="1">
    <citation type="journal article" date="2013" name="Proc. Natl. Acad. Sci. U.S.A.">
        <title>Fine-scale variation in meiotic recombination in Mimulus inferred from population shotgun sequencing.</title>
        <authorList>
            <person name="Hellsten U."/>
            <person name="Wright K.M."/>
            <person name="Jenkins J."/>
            <person name="Shu S."/>
            <person name="Yuan Y."/>
            <person name="Wessler S.R."/>
            <person name="Schmutz J."/>
            <person name="Willis J.H."/>
            <person name="Rokhsar D.S."/>
        </authorList>
    </citation>
    <scope>NUCLEOTIDE SEQUENCE [LARGE SCALE GENOMIC DNA]</scope>
    <source>
        <strain evidence="4">cv. DUN x IM62</strain>
    </source>
</reference>
<dbReference type="STRING" id="4155.A0A022QGP3"/>
<protein>
    <recommendedName>
        <fullName evidence="2">DC1 domain-containing protein</fullName>
    </recommendedName>
</protein>
<name>A0A022QGP3_ERYGU</name>
<organism evidence="3 4">
    <name type="scientific">Erythranthe guttata</name>
    <name type="common">Yellow monkey flower</name>
    <name type="synonym">Mimulus guttatus</name>
    <dbReference type="NCBI Taxonomy" id="4155"/>
    <lineage>
        <taxon>Eukaryota</taxon>
        <taxon>Viridiplantae</taxon>
        <taxon>Streptophyta</taxon>
        <taxon>Embryophyta</taxon>
        <taxon>Tracheophyta</taxon>
        <taxon>Spermatophyta</taxon>
        <taxon>Magnoliopsida</taxon>
        <taxon>eudicotyledons</taxon>
        <taxon>Gunneridae</taxon>
        <taxon>Pentapetalae</taxon>
        <taxon>asterids</taxon>
        <taxon>lamiids</taxon>
        <taxon>Lamiales</taxon>
        <taxon>Phrymaceae</taxon>
        <taxon>Erythranthe</taxon>
    </lineage>
</organism>
<dbReference type="Proteomes" id="UP000030748">
    <property type="component" value="Unassembled WGS sequence"/>
</dbReference>
<dbReference type="Pfam" id="PF03107">
    <property type="entry name" value="C1_2"/>
    <property type="match status" value="3"/>
</dbReference>
<feature type="domain" description="DC1" evidence="2">
    <location>
        <begin position="8"/>
        <end position="56"/>
    </location>
</feature>
<sequence length="380" mass="39502">MENRAEHFSHPHTLTLVVYNQTLNLNSPCPACKLKPSAGMLYTCTVCKDYFLHKQCFEMPKKIDHLCHKKHGLTLLPKPAYKQDYFVCNACGESGVGFSYNCGRCDVDLHITCALLPLFVKHKSHAHKLDLTFESPYPSKSFTCAICDAPGSRHWLYRCKLCEFNAHLTCARSVDQTLDAPPMQPKEELPPLQQPNIMTNNVALGVASGVPMMQPRFHEMNRQMVNNDLALHVVKQWIINNIDAIALGILSGRGSGGGGFGGGYGGNNMGAGLQQVMMQLMCNGGTSGGGIPAFGGYGGVSGGGDQGSSPAVTSSQVSMQAVIGGGGGGGGGCIPGLSGFVGGGGGGIPGLSGFVGGGGGDIPGLSGFVGGGPVVVVTSL</sequence>
<dbReference type="SUPFAM" id="SSF57889">
    <property type="entry name" value="Cysteine-rich domain"/>
    <property type="match status" value="1"/>
</dbReference>
<evidence type="ECO:0000313" key="3">
    <source>
        <dbReference type="EMBL" id="EYU27106.1"/>
    </source>
</evidence>
<dbReference type="InterPro" id="IPR046349">
    <property type="entry name" value="C1-like_sf"/>
</dbReference>
<evidence type="ECO:0000313" key="4">
    <source>
        <dbReference type="Proteomes" id="UP000030748"/>
    </source>
</evidence>
<dbReference type="InterPro" id="IPR004146">
    <property type="entry name" value="DC1"/>
</dbReference>
<evidence type="ECO:0000259" key="2">
    <source>
        <dbReference type="Pfam" id="PF03107"/>
    </source>
</evidence>